<dbReference type="GeneID" id="33557978"/>
<feature type="region of interest" description="Disordered" evidence="8">
    <location>
        <begin position="1"/>
        <end position="36"/>
    </location>
</feature>
<feature type="transmembrane region" description="Helical" evidence="9">
    <location>
        <begin position="168"/>
        <end position="190"/>
    </location>
</feature>
<dbReference type="PROSITE" id="PS50850">
    <property type="entry name" value="MFS"/>
    <property type="match status" value="1"/>
</dbReference>
<dbReference type="Proteomes" id="UP000193218">
    <property type="component" value="Unassembled WGS sequence"/>
</dbReference>
<feature type="transmembrane region" description="Helical" evidence="9">
    <location>
        <begin position="367"/>
        <end position="389"/>
    </location>
</feature>
<evidence type="ECO:0000256" key="9">
    <source>
        <dbReference type="SAM" id="Phobius"/>
    </source>
</evidence>
<feature type="transmembrane region" description="Helical" evidence="9">
    <location>
        <begin position="76"/>
        <end position="102"/>
    </location>
</feature>
<feature type="transmembrane region" description="Helical" evidence="9">
    <location>
        <begin position="230"/>
        <end position="250"/>
    </location>
</feature>
<comment type="caution">
    <text evidence="11">The sequence shown here is derived from an EMBL/GenBank/DDBJ whole genome shotgun (WGS) entry which is preliminary data.</text>
</comment>
<dbReference type="RefSeq" id="XP_021870595.1">
    <property type="nucleotide sequence ID" value="XM_022016169.1"/>
</dbReference>
<dbReference type="STRING" id="4999.A0A1Y1UG57"/>
<keyword evidence="4 9" id="KW-0812">Transmembrane</keyword>
<organism evidence="11 12">
    <name type="scientific">Kockovaella imperatae</name>
    <dbReference type="NCBI Taxonomy" id="4999"/>
    <lineage>
        <taxon>Eukaryota</taxon>
        <taxon>Fungi</taxon>
        <taxon>Dikarya</taxon>
        <taxon>Basidiomycota</taxon>
        <taxon>Agaricomycotina</taxon>
        <taxon>Tremellomycetes</taxon>
        <taxon>Tremellales</taxon>
        <taxon>Cuniculitremaceae</taxon>
        <taxon>Kockovaella</taxon>
    </lineage>
</organism>
<feature type="transmembrane region" description="Helical" evidence="9">
    <location>
        <begin position="114"/>
        <end position="132"/>
    </location>
</feature>
<proteinExistence type="inferred from homology"/>
<evidence type="ECO:0000256" key="3">
    <source>
        <dbReference type="ARBA" id="ARBA00022475"/>
    </source>
</evidence>
<comment type="subcellular location">
    <subcellularLocation>
        <location evidence="1">Cell membrane</location>
        <topology evidence="1">Multi-pass membrane protein</topology>
    </subcellularLocation>
</comment>
<dbReference type="SUPFAM" id="SSF103473">
    <property type="entry name" value="MFS general substrate transporter"/>
    <property type="match status" value="1"/>
</dbReference>
<evidence type="ECO:0000313" key="11">
    <source>
        <dbReference type="EMBL" id="ORX36494.1"/>
    </source>
</evidence>
<feature type="transmembrane region" description="Helical" evidence="9">
    <location>
        <begin position="503"/>
        <end position="526"/>
    </location>
</feature>
<dbReference type="OrthoDB" id="6770063at2759"/>
<evidence type="ECO:0000256" key="4">
    <source>
        <dbReference type="ARBA" id="ARBA00022692"/>
    </source>
</evidence>
<feature type="domain" description="Major facilitator superfamily (MFS) profile" evidence="10">
    <location>
        <begin position="76"/>
        <end position="533"/>
    </location>
</feature>
<dbReference type="PANTHER" id="PTHR23502:SF186">
    <property type="entry name" value="MAJOR FACILITATOR SUPERFAMILY (MFS) PROFILE DOMAIN-CONTAINING PROTEIN"/>
    <property type="match status" value="1"/>
</dbReference>
<evidence type="ECO:0000256" key="1">
    <source>
        <dbReference type="ARBA" id="ARBA00004651"/>
    </source>
</evidence>
<evidence type="ECO:0000313" key="12">
    <source>
        <dbReference type="Proteomes" id="UP000193218"/>
    </source>
</evidence>
<dbReference type="InterPro" id="IPR036259">
    <property type="entry name" value="MFS_trans_sf"/>
</dbReference>
<dbReference type="InterPro" id="IPR011701">
    <property type="entry name" value="MFS"/>
</dbReference>
<evidence type="ECO:0000256" key="8">
    <source>
        <dbReference type="SAM" id="MobiDB-lite"/>
    </source>
</evidence>
<dbReference type="Gene3D" id="1.20.1250.20">
    <property type="entry name" value="MFS general substrate transporter like domains"/>
    <property type="match status" value="1"/>
</dbReference>
<keyword evidence="5 9" id="KW-1133">Transmembrane helix</keyword>
<evidence type="ECO:0000256" key="7">
    <source>
        <dbReference type="ARBA" id="ARBA00038459"/>
    </source>
</evidence>
<reference evidence="11 12" key="1">
    <citation type="submission" date="2017-03" db="EMBL/GenBank/DDBJ databases">
        <title>Widespread Adenine N6-methylation of Active Genes in Fungi.</title>
        <authorList>
            <consortium name="DOE Joint Genome Institute"/>
            <person name="Mondo S.J."/>
            <person name="Dannebaum R.O."/>
            <person name="Kuo R.C."/>
            <person name="Louie K.B."/>
            <person name="Bewick A.J."/>
            <person name="Labutti K."/>
            <person name="Haridas S."/>
            <person name="Kuo A."/>
            <person name="Salamov A."/>
            <person name="Ahrendt S.R."/>
            <person name="Lau R."/>
            <person name="Bowen B.P."/>
            <person name="Lipzen A."/>
            <person name="Sullivan W."/>
            <person name="Andreopoulos W.B."/>
            <person name="Clum A."/>
            <person name="Lindquist E."/>
            <person name="Daum C."/>
            <person name="Northen T.R."/>
            <person name="Ramamoorthy G."/>
            <person name="Schmitz R.J."/>
            <person name="Gryganskyi A."/>
            <person name="Culley D."/>
            <person name="Magnuson J."/>
            <person name="James T.Y."/>
            <person name="O'Malley M.A."/>
            <person name="Stajich J.E."/>
            <person name="Spatafora J.W."/>
            <person name="Visel A."/>
            <person name="Grigoriev I.V."/>
        </authorList>
    </citation>
    <scope>NUCLEOTIDE SEQUENCE [LARGE SCALE GENOMIC DNA]</scope>
    <source>
        <strain evidence="11 12">NRRL Y-17943</strain>
    </source>
</reference>
<feature type="transmembrane region" description="Helical" evidence="9">
    <location>
        <begin position="321"/>
        <end position="347"/>
    </location>
</feature>
<feature type="transmembrane region" description="Helical" evidence="9">
    <location>
        <begin position="438"/>
        <end position="457"/>
    </location>
</feature>
<evidence type="ECO:0000256" key="6">
    <source>
        <dbReference type="ARBA" id="ARBA00023136"/>
    </source>
</evidence>
<feature type="transmembrane region" description="Helical" evidence="9">
    <location>
        <begin position="410"/>
        <end position="432"/>
    </location>
</feature>
<dbReference type="EMBL" id="NBSH01000008">
    <property type="protein sequence ID" value="ORX36494.1"/>
    <property type="molecule type" value="Genomic_DNA"/>
</dbReference>
<keyword evidence="6 9" id="KW-0472">Membrane</keyword>
<accession>A0A1Y1UG57</accession>
<dbReference type="InterPro" id="IPR020846">
    <property type="entry name" value="MFS_dom"/>
</dbReference>
<evidence type="ECO:0000256" key="2">
    <source>
        <dbReference type="ARBA" id="ARBA00022448"/>
    </source>
</evidence>
<feature type="transmembrane region" description="Helical" evidence="9">
    <location>
        <begin position="469"/>
        <end position="491"/>
    </location>
</feature>
<feature type="transmembrane region" description="Helical" evidence="9">
    <location>
        <begin position="144"/>
        <end position="162"/>
    </location>
</feature>
<dbReference type="InParanoid" id="A0A1Y1UG57"/>
<name>A0A1Y1UG57_9TREE</name>
<dbReference type="GO" id="GO:0022857">
    <property type="term" value="F:transmembrane transporter activity"/>
    <property type="evidence" value="ECO:0007669"/>
    <property type="project" value="InterPro"/>
</dbReference>
<sequence length="540" mass="59659">MSCSSRGTAVESRGAGDTLQRDQERPEVTPLPSESLIGFKPLVKSTTAQSAARDLENFETSSKNPRNWTNRKKWRITLTVALTGFISTCGSSIGVPGIHAIMAEYGQTNEKVGIFITTFYVLGLGCGPFLYAPISELYGRQVGYLLSLFPYILFSLGCAVAQSFWAVVILRFFCGVFGSCGPALGVATCADIFSPAERGRPVSIYAMGPMAGPVLGSMLGYWILYGGWRWLFYAITIMALINFILFLWLTEETYAPVLEKKLKYQVSHPFDIPASWCDQISPRTINHRLAWMRVMVSAEDAKDVFKKAFSRPPRLLFTNPVCIMFSLYYAYIYAIIYVFLVSVPLLYGREPFGQPNILFSYQFPDATLSLAYLGLMVGFLLAAAIAATAQDKIYKRLSKRAGDAKVGQPEYRLVLTQTGMCLLPIGLLIFAWTAEARLHWIAPQIGQVITLLGLTLAFNSIQNFIVDAFFPYSAAAIAAATACRSITACVLPEFTGEMFKKLGWGWGGTLLALVAAAGIPAPLIMFKWGQKLREKYRFDG</sequence>
<evidence type="ECO:0000259" key="10">
    <source>
        <dbReference type="PROSITE" id="PS50850"/>
    </source>
</evidence>
<dbReference type="GO" id="GO:0005886">
    <property type="term" value="C:plasma membrane"/>
    <property type="evidence" value="ECO:0007669"/>
    <property type="project" value="UniProtKB-SubCell"/>
</dbReference>
<dbReference type="AlphaFoldDB" id="A0A1Y1UG57"/>
<gene>
    <name evidence="11" type="ORF">BD324DRAFT_629056</name>
</gene>
<evidence type="ECO:0000256" key="5">
    <source>
        <dbReference type="ARBA" id="ARBA00022989"/>
    </source>
</evidence>
<keyword evidence="2" id="KW-0813">Transport</keyword>
<keyword evidence="12" id="KW-1185">Reference proteome</keyword>
<dbReference type="Pfam" id="PF07690">
    <property type="entry name" value="MFS_1"/>
    <property type="match status" value="1"/>
</dbReference>
<dbReference type="PANTHER" id="PTHR23502">
    <property type="entry name" value="MAJOR FACILITATOR SUPERFAMILY"/>
    <property type="match status" value="1"/>
</dbReference>
<comment type="similarity">
    <text evidence="7">Belongs to the major facilitator superfamily. DHA1 family. Polyamines/proton antiporter (TC 2.A.1.2.16) subfamily.</text>
</comment>
<keyword evidence="3" id="KW-1003">Cell membrane</keyword>
<protein>
    <submittedName>
        <fullName evidence="11">Major facilitator superfamily domain-containing protein</fullName>
    </submittedName>
</protein>
<feature type="transmembrane region" description="Helical" evidence="9">
    <location>
        <begin position="202"/>
        <end position="224"/>
    </location>
</feature>